<dbReference type="InterPro" id="IPR005146">
    <property type="entry name" value="B3/B4_tRNA-bd"/>
</dbReference>
<dbReference type="AlphaFoldDB" id="A0A7W9SD94"/>
<feature type="domain" description="B5" evidence="19">
    <location>
        <begin position="417"/>
        <end position="496"/>
    </location>
</feature>
<evidence type="ECO:0000256" key="5">
    <source>
        <dbReference type="ARBA" id="ARBA00022555"/>
    </source>
</evidence>
<evidence type="ECO:0000256" key="2">
    <source>
        <dbReference type="ARBA" id="ARBA00008653"/>
    </source>
</evidence>
<gene>
    <name evidence="15" type="primary">pheT</name>
    <name evidence="20" type="ORF">HNQ46_000018</name>
</gene>
<evidence type="ECO:0000256" key="13">
    <source>
        <dbReference type="ARBA" id="ARBA00023146"/>
    </source>
</evidence>
<keyword evidence="13 15" id="KW-0030">Aminoacyl-tRNA synthetase</keyword>
<dbReference type="GO" id="GO:0140096">
    <property type="term" value="F:catalytic activity, acting on a protein"/>
    <property type="evidence" value="ECO:0007669"/>
    <property type="project" value="UniProtKB-ARBA"/>
</dbReference>
<dbReference type="SUPFAM" id="SSF55681">
    <property type="entry name" value="Class II aaRS and biotin synthetases"/>
    <property type="match status" value="1"/>
</dbReference>
<evidence type="ECO:0000256" key="6">
    <source>
        <dbReference type="ARBA" id="ARBA00022598"/>
    </source>
</evidence>
<dbReference type="SMART" id="SM00873">
    <property type="entry name" value="B3_4"/>
    <property type="match status" value="1"/>
</dbReference>
<feature type="binding site" evidence="15">
    <location>
        <position position="483"/>
    </location>
    <ligand>
        <name>Mg(2+)</name>
        <dbReference type="ChEBI" id="CHEBI:18420"/>
        <note>shared with alpha subunit</note>
    </ligand>
</feature>
<dbReference type="PROSITE" id="PS50886">
    <property type="entry name" value="TRBD"/>
    <property type="match status" value="1"/>
</dbReference>
<evidence type="ECO:0000313" key="21">
    <source>
        <dbReference type="Proteomes" id="UP000522163"/>
    </source>
</evidence>
<dbReference type="Pfam" id="PF03483">
    <property type="entry name" value="B3_4"/>
    <property type="match status" value="1"/>
</dbReference>
<dbReference type="SUPFAM" id="SSF50249">
    <property type="entry name" value="Nucleic acid-binding proteins"/>
    <property type="match status" value="1"/>
</dbReference>
<dbReference type="GO" id="GO:0000049">
    <property type="term" value="F:tRNA binding"/>
    <property type="evidence" value="ECO:0007669"/>
    <property type="project" value="UniProtKB-UniRule"/>
</dbReference>
<feature type="domain" description="FDX-ACB" evidence="18">
    <location>
        <begin position="717"/>
        <end position="809"/>
    </location>
</feature>
<evidence type="ECO:0000256" key="3">
    <source>
        <dbReference type="ARBA" id="ARBA00011209"/>
    </source>
</evidence>
<feature type="binding site" evidence="15">
    <location>
        <position position="484"/>
    </location>
    <ligand>
        <name>Mg(2+)</name>
        <dbReference type="ChEBI" id="CHEBI:18420"/>
        <note>shared with alpha subunit</note>
    </ligand>
</feature>
<evidence type="ECO:0000259" key="17">
    <source>
        <dbReference type="PROSITE" id="PS50886"/>
    </source>
</evidence>
<dbReference type="NCBIfam" id="TIGR00472">
    <property type="entry name" value="pheT_bact"/>
    <property type="match status" value="1"/>
</dbReference>
<dbReference type="Pfam" id="PF17759">
    <property type="entry name" value="tRNA_synthFbeta"/>
    <property type="match status" value="1"/>
</dbReference>
<comment type="similarity">
    <text evidence="2 15">Belongs to the phenylalanyl-tRNA synthetase beta subunit family. Type 1 subfamily.</text>
</comment>
<keyword evidence="9 15" id="KW-0067">ATP-binding</keyword>
<keyword evidence="4 15" id="KW-0963">Cytoplasm</keyword>
<evidence type="ECO:0000256" key="16">
    <source>
        <dbReference type="PROSITE-ProRule" id="PRU00209"/>
    </source>
</evidence>
<dbReference type="GO" id="GO:0009328">
    <property type="term" value="C:phenylalanine-tRNA ligase complex"/>
    <property type="evidence" value="ECO:0007669"/>
    <property type="project" value="TreeGrafter"/>
</dbReference>
<accession>A0A7W9SD94</accession>
<keyword evidence="8 15" id="KW-0547">Nucleotide-binding</keyword>
<evidence type="ECO:0000256" key="4">
    <source>
        <dbReference type="ARBA" id="ARBA00022490"/>
    </source>
</evidence>
<dbReference type="SUPFAM" id="SSF46955">
    <property type="entry name" value="Putative DNA-binding domain"/>
    <property type="match status" value="1"/>
</dbReference>
<dbReference type="InterPro" id="IPR002547">
    <property type="entry name" value="tRNA-bd_dom"/>
</dbReference>
<dbReference type="InterPro" id="IPR005121">
    <property type="entry name" value="Fdx_antiC-bd"/>
</dbReference>
<evidence type="ECO:0000256" key="7">
    <source>
        <dbReference type="ARBA" id="ARBA00022723"/>
    </source>
</evidence>
<dbReference type="PROSITE" id="PS51483">
    <property type="entry name" value="B5"/>
    <property type="match status" value="1"/>
</dbReference>
<dbReference type="GeneID" id="85013592"/>
<dbReference type="Gene3D" id="3.30.70.380">
    <property type="entry name" value="Ferrodoxin-fold anticodon-binding domain"/>
    <property type="match status" value="1"/>
</dbReference>
<keyword evidence="10 15" id="KW-0460">Magnesium</keyword>
<evidence type="ECO:0000256" key="1">
    <source>
        <dbReference type="ARBA" id="ARBA00004496"/>
    </source>
</evidence>
<evidence type="ECO:0000256" key="14">
    <source>
        <dbReference type="ARBA" id="ARBA00049255"/>
    </source>
</evidence>
<evidence type="ECO:0000256" key="8">
    <source>
        <dbReference type="ARBA" id="ARBA00022741"/>
    </source>
</evidence>
<protein>
    <recommendedName>
        <fullName evidence="15">Phenylalanine--tRNA ligase beta subunit</fullName>
        <ecNumber evidence="15">6.1.1.20</ecNumber>
    </recommendedName>
    <alternativeName>
        <fullName evidence="15">Phenylalanyl-tRNA synthetase beta subunit</fullName>
        <shortName evidence="15">PheRS</shortName>
    </alternativeName>
</protein>
<dbReference type="InterPro" id="IPR012340">
    <property type="entry name" value="NA-bd_OB-fold"/>
</dbReference>
<evidence type="ECO:0000256" key="15">
    <source>
        <dbReference type="HAMAP-Rule" id="MF_00283"/>
    </source>
</evidence>
<dbReference type="InterPro" id="IPR036690">
    <property type="entry name" value="Fdx_antiC-bd_sf"/>
</dbReference>
<dbReference type="SUPFAM" id="SSF56037">
    <property type="entry name" value="PheT/TilS domain"/>
    <property type="match status" value="1"/>
</dbReference>
<dbReference type="PANTHER" id="PTHR10947:SF0">
    <property type="entry name" value="PHENYLALANINE--TRNA LIGASE BETA SUBUNIT"/>
    <property type="match status" value="1"/>
</dbReference>
<dbReference type="GO" id="GO:0006432">
    <property type="term" value="P:phenylalanyl-tRNA aminoacylation"/>
    <property type="evidence" value="ECO:0007669"/>
    <property type="project" value="UniProtKB-UniRule"/>
</dbReference>
<dbReference type="GO" id="GO:0005524">
    <property type="term" value="F:ATP binding"/>
    <property type="evidence" value="ECO:0007669"/>
    <property type="project" value="UniProtKB-UniRule"/>
</dbReference>
<dbReference type="PROSITE" id="PS51447">
    <property type="entry name" value="FDX_ACB"/>
    <property type="match status" value="1"/>
</dbReference>
<evidence type="ECO:0000259" key="19">
    <source>
        <dbReference type="PROSITE" id="PS51483"/>
    </source>
</evidence>
<dbReference type="HAMAP" id="MF_00283">
    <property type="entry name" value="Phe_tRNA_synth_beta1"/>
    <property type="match status" value="1"/>
</dbReference>
<dbReference type="PANTHER" id="PTHR10947">
    <property type="entry name" value="PHENYLALANYL-TRNA SYNTHETASE BETA CHAIN AND LEUCINE-RICH REPEAT-CONTAINING PROTEIN 47"/>
    <property type="match status" value="1"/>
</dbReference>
<organism evidence="20 21">
    <name type="scientific">Oribacterium sinus</name>
    <dbReference type="NCBI Taxonomy" id="237576"/>
    <lineage>
        <taxon>Bacteria</taxon>
        <taxon>Bacillati</taxon>
        <taxon>Bacillota</taxon>
        <taxon>Clostridia</taxon>
        <taxon>Lachnospirales</taxon>
        <taxon>Lachnospiraceae</taxon>
        <taxon>Oribacterium</taxon>
    </lineage>
</organism>
<dbReference type="GO" id="GO:0004826">
    <property type="term" value="F:phenylalanine-tRNA ligase activity"/>
    <property type="evidence" value="ECO:0007669"/>
    <property type="project" value="UniProtKB-UniRule"/>
</dbReference>
<keyword evidence="6 15" id="KW-0436">Ligase</keyword>
<evidence type="ECO:0000256" key="9">
    <source>
        <dbReference type="ARBA" id="ARBA00022840"/>
    </source>
</evidence>
<reference evidence="20 21" key="1">
    <citation type="submission" date="2020-08" db="EMBL/GenBank/DDBJ databases">
        <title>Genomic Encyclopedia of Type Strains, Phase IV (KMG-IV): sequencing the most valuable type-strain genomes for metagenomic binning, comparative biology and taxonomic classification.</title>
        <authorList>
            <person name="Goeker M."/>
        </authorList>
    </citation>
    <scope>NUCLEOTIDE SEQUENCE [LARGE SCALE GENOMIC DNA]</scope>
    <source>
        <strain evidence="20 21">DSM 17245</strain>
    </source>
</reference>
<dbReference type="FunFam" id="3.30.70.380:FF:000001">
    <property type="entry name" value="Phenylalanine--tRNA ligase beta subunit"/>
    <property type="match status" value="1"/>
</dbReference>
<sequence length="811" mass="89817">MNTSMNWLRAYVPGLSISGQEFRDAMTLAGNKVETMEDLGENLEKIVTGKILSLEKHPDADKLSICQVDIGNEQIQIVTGAQNMKQGDVVPVVLDGGKVKVAHDGSKPKDGVEIRAGKLRGVPSNGMMCSIEELGGEKNLFPEAPESGLYIFPEGTPVGVDAAELLGLRDILHEYEITSNRVDCFSVLGLAREAAATFKQALQYPKIEKLGNQEDVSSYLSMELKSPELCKRYTARLIKNVQFAPSPLWMQIRLRTAGIRPINNFVDITNYVMLELGQPMHAFDYDTIKGHKIIVERAKEGESFTTLDGVEHELSDSILCIKDGERSIALGGIMGGENSMITDQVKNVVLEAACFDGTNIRLSGRKLGLRTDASAYFEKGLDPNLCEMAMDRACTLIEELGAGEVVGGMLDCYPEKREDTKLTVSVFDINNLLGLSLSGEEMKKILTALEISVEVKNGANGEELSLVIPSFRQDLERMADIAEEVARFYGYDKIPSTLPKATTVGGKAKDLQLNQKLRHLAEALGYSESYFYSFESKKVYEKLLFPKDAMEWQQITIANPLGEDFSVMRTSSVPGMLQALSLNEHHKNKNAKLFEMAKIYIPKALPLKELPEERMTLTLGFAGEGDFFSLKGEVEELLRQSGLQGNFHYDKDCEKAFYHPGRKANISYEGKLLGSLGEIHPEVLQNFDMKEKAYVAILDLDALYPLSGDFRKYKPVAKFPAVTRDFSLLVPVNVMAGDLEDAIRKGAGELLEKIELFDIYVGAQVQEGYKSMSYKVSIRAKDHTLTEQEIVGCTNSLLKALEEKGARLRDA</sequence>
<evidence type="ECO:0000256" key="12">
    <source>
        <dbReference type="ARBA" id="ARBA00022917"/>
    </source>
</evidence>
<dbReference type="SMART" id="SM00896">
    <property type="entry name" value="FDX-ACB"/>
    <property type="match status" value="1"/>
</dbReference>
<evidence type="ECO:0000313" key="20">
    <source>
        <dbReference type="EMBL" id="MBB6040057.1"/>
    </source>
</evidence>
<dbReference type="InterPro" id="IPR004532">
    <property type="entry name" value="Phe-tRNA-ligase_IIc_bsu_bact"/>
</dbReference>
<dbReference type="InterPro" id="IPR033714">
    <property type="entry name" value="tRNA_bind_bactPheRS"/>
</dbReference>
<dbReference type="InterPro" id="IPR020825">
    <property type="entry name" value="Phe-tRNA_synthase-like_B3/B4"/>
</dbReference>
<comment type="subunit">
    <text evidence="3 15">Tetramer of two alpha and two beta subunits.</text>
</comment>
<dbReference type="Pfam" id="PF01588">
    <property type="entry name" value="tRNA_bind"/>
    <property type="match status" value="1"/>
</dbReference>
<evidence type="ECO:0000259" key="18">
    <source>
        <dbReference type="PROSITE" id="PS51447"/>
    </source>
</evidence>
<dbReference type="SUPFAM" id="SSF54991">
    <property type="entry name" value="Anticodon-binding domain of PheRS"/>
    <property type="match status" value="1"/>
</dbReference>
<keyword evidence="7 15" id="KW-0479">Metal-binding</keyword>
<dbReference type="Proteomes" id="UP000522163">
    <property type="component" value="Unassembled WGS sequence"/>
</dbReference>
<dbReference type="InterPro" id="IPR045864">
    <property type="entry name" value="aa-tRNA-synth_II/BPL/LPL"/>
</dbReference>
<dbReference type="CDD" id="cd02796">
    <property type="entry name" value="tRNA_bind_bactPheRS"/>
    <property type="match status" value="1"/>
</dbReference>
<feature type="binding site" evidence="15">
    <location>
        <position position="474"/>
    </location>
    <ligand>
        <name>Mg(2+)</name>
        <dbReference type="ChEBI" id="CHEBI:18420"/>
        <note>shared with alpha subunit</note>
    </ligand>
</feature>
<dbReference type="CDD" id="cd00769">
    <property type="entry name" value="PheRS_beta_core"/>
    <property type="match status" value="1"/>
</dbReference>
<comment type="subcellular location">
    <subcellularLocation>
        <location evidence="1 15">Cytoplasm</location>
    </subcellularLocation>
</comment>
<dbReference type="GO" id="GO:0000287">
    <property type="term" value="F:magnesium ion binding"/>
    <property type="evidence" value="ECO:0007669"/>
    <property type="project" value="UniProtKB-UniRule"/>
</dbReference>
<dbReference type="InterPro" id="IPR005147">
    <property type="entry name" value="tRNA_synthase_B5-dom"/>
</dbReference>
<keyword evidence="11 16" id="KW-0694">RNA-binding</keyword>
<dbReference type="Gene3D" id="3.30.56.10">
    <property type="match status" value="2"/>
</dbReference>
<dbReference type="Gene3D" id="2.40.50.140">
    <property type="entry name" value="Nucleic acid-binding proteins"/>
    <property type="match status" value="1"/>
</dbReference>
<dbReference type="InterPro" id="IPR041616">
    <property type="entry name" value="PheRS_beta_core"/>
</dbReference>
<dbReference type="SMART" id="SM00874">
    <property type="entry name" value="B5"/>
    <property type="match status" value="1"/>
</dbReference>
<evidence type="ECO:0000256" key="10">
    <source>
        <dbReference type="ARBA" id="ARBA00022842"/>
    </source>
</evidence>
<dbReference type="Gene3D" id="3.50.40.10">
    <property type="entry name" value="Phenylalanyl-trna Synthetase, Chain B, domain 3"/>
    <property type="match status" value="1"/>
</dbReference>
<comment type="caution">
    <text evidence="20">The sequence shown here is derived from an EMBL/GenBank/DDBJ whole genome shotgun (WGS) entry which is preliminary data.</text>
</comment>
<dbReference type="Pfam" id="PF03147">
    <property type="entry name" value="FDX-ACB"/>
    <property type="match status" value="1"/>
</dbReference>
<dbReference type="RefSeq" id="WP_183681338.1">
    <property type="nucleotide sequence ID" value="NZ_JACHHH010000001.1"/>
</dbReference>
<proteinExistence type="inferred from homology"/>
<dbReference type="FunFam" id="3.50.40.10:FF:000001">
    <property type="entry name" value="Phenylalanine--tRNA ligase beta subunit"/>
    <property type="match status" value="1"/>
</dbReference>
<dbReference type="EMBL" id="JACHHH010000001">
    <property type="protein sequence ID" value="MBB6040057.1"/>
    <property type="molecule type" value="Genomic_DNA"/>
</dbReference>
<dbReference type="InterPro" id="IPR009061">
    <property type="entry name" value="DNA-bd_dom_put_sf"/>
</dbReference>
<feature type="binding site" evidence="15">
    <location>
        <position position="480"/>
    </location>
    <ligand>
        <name>Mg(2+)</name>
        <dbReference type="ChEBI" id="CHEBI:18420"/>
        <note>shared with alpha subunit</note>
    </ligand>
</feature>
<comment type="catalytic activity">
    <reaction evidence="14 15">
        <text>tRNA(Phe) + L-phenylalanine + ATP = L-phenylalanyl-tRNA(Phe) + AMP + diphosphate + H(+)</text>
        <dbReference type="Rhea" id="RHEA:19413"/>
        <dbReference type="Rhea" id="RHEA-COMP:9668"/>
        <dbReference type="Rhea" id="RHEA-COMP:9699"/>
        <dbReference type="ChEBI" id="CHEBI:15378"/>
        <dbReference type="ChEBI" id="CHEBI:30616"/>
        <dbReference type="ChEBI" id="CHEBI:33019"/>
        <dbReference type="ChEBI" id="CHEBI:58095"/>
        <dbReference type="ChEBI" id="CHEBI:78442"/>
        <dbReference type="ChEBI" id="CHEBI:78531"/>
        <dbReference type="ChEBI" id="CHEBI:456215"/>
        <dbReference type="EC" id="6.1.1.20"/>
    </reaction>
</comment>
<keyword evidence="5 16" id="KW-0820">tRNA-binding</keyword>
<name>A0A7W9SD94_9FIRM</name>
<evidence type="ECO:0000256" key="11">
    <source>
        <dbReference type="ARBA" id="ARBA00022884"/>
    </source>
</evidence>
<dbReference type="Pfam" id="PF03484">
    <property type="entry name" value="B5"/>
    <property type="match status" value="1"/>
</dbReference>
<dbReference type="EC" id="6.1.1.20" evidence="15"/>
<keyword evidence="12 15" id="KW-0648">Protein biosynthesis</keyword>
<dbReference type="GO" id="GO:0016740">
    <property type="term" value="F:transferase activity"/>
    <property type="evidence" value="ECO:0007669"/>
    <property type="project" value="UniProtKB-ARBA"/>
</dbReference>
<comment type="cofactor">
    <cofactor evidence="15">
        <name>Mg(2+)</name>
        <dbReference type="ChEBI" id="CHEBI:18420"/>
    </cofactor>
    <text evidence="15">Binds 2 magnesium ions per tetramer.</text>
</comment>
<feature type="domain" description="TRNA-binding" evidence="17">
    <location>
        <begin position="40"/>
        <end position="163"/>
    </location>
</feature>
<dbReference type="InterPro" id="IPR045060">
    <property type="entry name" value="Phe-tRNA-ligase_IIc_bsu"/>
</dbReference>
<dbReference type="Gene3D" id="3.30.930.10">
    <property type="entry name" value="Bira Bifunctional Protein, Domain 2"/>
    <property type="match status" value="1"/>
</dbReference>